<dbReference type="InterPro" id="IPR027417">
    <property type="entry name" value="P-loop_NTPase"/>
</dbReference>
<keyword evidence="1" id="KW-0812">Transmembrane</keyword>
<dbReference type="SUPFAM" id="SSF140990">
    <property type="entry name" value="FtsH protease domain-like"/>
    <property type="match status" value="1"/>
</dbReference>
<dbReference type="SMART" id="SM00382">
    <property type="entry name" value="AAA"/>
    <property type="match status" value="1"/>
</dbReference>
<dbReference type="GO" id="GO:0016887">
    <property type="term" value="F:ATP hydrolysis activity"/>
    <property type="evidence" value="ECO:0007669"/>
    <property type="project" value="InterPro"/>
</dbReference>
<dbReference type="GO" id="GO:0004176">
    <property type="term" value="F:ATP-dependent peptidase activity"/>
    <property type="evidence" value="ECO:0007669"/>
    <property type="project" value="InterPro"/>
</dbReference>
<dbReference type="PANTHER" id="PTHR23076">
    <property type="entry name" value="METALLOPROTEASE M41 FTSH"/>
    <property type="match status" value="1"/>
</dbReference>
<dbReference type="Gene3D" id="3.40.50.300">
    <property type="entry name" value="P-loop containing nucleotide triphosphate hydrolases"/>
    <property type="match status" value="1"/>
</dbReference>
<accession>A0A8I1ECQ0</accession>
<dbReference type="RefSeq" id="WP_198746482.1">
    <property type="nucleotide sequence ID" value="NZ_JAEHTE010000002.1"/>
</dbReference>
<comment type="caution">
    <text evidence="3">The sequence shown here is derived from an EMBL/GenBank/DDBJ whole genome shotgun (WGS) entry which is preliminary data.</text>
</comment>
<dbReference type="Gene3D" id="1.20.58.760">
    <property type="entry name" value="Peptidase M41"/>
    <property type="match status" value="1"/>
</dbReference>
<dbReference type="AlphaFoldDB" id="A0A8I1ECQ0"/>
<dbReference type="Pfam" id="PF01434">
    <property type="entry name" value="Peptidase_M41"/>
    <property type="match status" value="1"/>
</dbReference>
<feature type="transmembrane region" description="Helical" evidence="1">
    <location>
        <begin position="168"/>
        <end position="187"/>
    </location>
</feature>
<reference evidence="3" key="1">
    <citation type="submission" date="2020-12" db="EMBL/GenBank/DDBJ databases">
        <title>Enhanced detection system for hospital associated transmission using whole genome sequencing surveillance.</title>
        <authorList>
            <person name="Harrison L.H."/>
            <person name="Van Tyne D."/>
            <person name="Marsh J.W."/>
            <person name="Griffith M.P."/>
            <person name="Snyder D.J."/>
            <person name="Cooper V.S."/>
            <person name="Mustapha M."/>
        </authorList>
    </citation>
    <scope>NUCLEOTIDE SEQUENCE</scope>
    <source>
        <strain evidence="3">PSB00042</strain>
    </source>
</reference>
<dbReference type="SUPFAM" id="SSF52540">
    <property type="entry name" value="P-loop containing nucleoside triphosphate hydrolases"/>
    <property type="match status" value="1"/>
</dbReference>
<keyword evidence="1" id="KW-1133">Transmembrane helix</keyword>
<feature type="domain" description="AAA+ ATPase" evidence="2">
    <location>
        <begin position="236"/>
        <end position="375"/>
    </location>
</feature>
<dbReference type="InterPro" id="IPR003593">
    <property type="entry name" value="AAA+_ATPase"/>
</dbReference>
<name>A0A8I1ECQ0_PSEPU</name>
<dbReference type="GO" id="GO:0005524">
    <property type="term" value="F:ATP binding"/>
    <property type="evidence" value="ECO:0007669"/>
    <property type="project" value="InterPro"/>
</dbReference>
<dbReference type="Gene3D" id="1.10.8.60">
    <property type="match status" value="1"/>
</dbReference>
<organism evidence="3 4">
    <name type="scientific">Pseudomonas putida</name>
    <name type="common">Arthrobacter siderocapsulatus</name>
    <dbReference type="NCBI Taxonomy" id="303"/>
    <lineage>
        <taxon>Bacteria</taxon>
        <taxon>Pseudomonadati</taxon>
        <taxon>Pseudomonadota</taxon>
        <taxon>Gammaproteobacteria</taxon>
        <taxon>Pseudomonadales</taxon>
        <taxon>Pseudomonadaceae</taxon>
        <taxon>Pseudomonas</taxon>
    </lineage>
</organism>
<evidence type="ECO:0000313" key="3">
    <source>
        <dbReference type="EMBL" id="MBI6882858.1"/>
    </source>
</evidence>
<keyword evidence="1" id="KW-0472">Membrane</keyword>
<dbReference type="GO" id="GO:0005886">
    <property type="term" value="C:plasma membrane"/>
    <property type="evidence" value="ECO:0007669"/>
    <property type="project" value="TreeGrafter"/>
</dbReference>
<evidence type="ECO:0000256" key="1">
    <source>
        <dbReference type="SAM" id="Phobius"/>
    </source>
</evidence>
<dbReference type="Proteomes" id="UP000637061">
    <property type="component" value="Unassembled WGS sequence"/>
</dbReference>
<dbReference type="PANTHER" id="PTHR23076:SF97">
    <property type="entry name" value="ATP-DEPENDENT ZINC METALLOPROTEASE YME1L1"/>
    <property type="match status" value="1"/>
</dbReference>
<gene>
    <name evidence="3" type="ORF">JEU22_02950</name>
</gene>
<proteinExistence type="predicted"/>
<dbReference type="EMBL" id="JAEHTE010000002">
    <property type="protein sequence ID" value="MBI6882858.1"/>
    <property type="molecule type" value="Genomic_DNA"/>
</dbReference>
<dbReference type="GO" id="GO:0006508">
    <property type="term" value="P:proteolysis"/>
    <property type="evidence" value="ECO:0007669"/>
    <property type="project" value="InterPro"/>
</dbReference>
<protein>
    <submittedName>
        <fullName evidence="3">AAA family ATPase</fullName>
    </submittedName>
</protein>
<dbReference type="InterPro" id="IPR000642">
    <property type="entry name" value="Peptidase_M41"/>
</dbReference>
<evidence type="ECO:0000313" key="4">
    <source>
        <dbReference type="Proteomes" id="UP000637061"/>
    </source>
</evidence>
<dbReference type="Pfam" id="PF00004">
    <property type="entry name" value="AAA"/>
    <property type="match status" value="1"/>
</dbReference>
<dbReference type="GO" id="GO:0004222">
    <property type="term" value="F:metalloendopeptidase activity"/>
    <property type="evidence" value="ECO:0007669"/>
    <property type="project" value="InterPro"/>
</dbReference>
<sequence length="675" mass="75631">MRTSKIIKIVAAVAAISGISYGSYTYYEARLSPEARTELSDSIAAYKVEEPNTLWTKEKTLKPEDKLYVVDREGYISVSKDVIIKRSGEDIPSLYVNVSSAEFADFKAKYLNKFMEDNKEFDYRFIDSLKGIGKRIGIEKDPVFLIRDIQTDKIIATSIGVSFEILKLVLFVGLFATVILLTQGAALRNNISRYEPKDLDDSLDDLVGLDDVKNELLQLEEMIKNRKHYASYGITNTFNVMLTGPAGVGKTKIARCLSKRLNIPMFYASGASIETGYIGGGPKTLKKLVERASKLERSIIFLDEAEGLLLTRNRPVNARYENETMTTLLSLLDGVGSKSKGIIWVVASNFDEQKAPMDEAMLRRFHLKINFRLPNASERKEILKRLLSKRSDDVVSDDIELDHVATICSGMSPAILESLVARAGLIAIQEQSKITQDIMLKAFERIAVGLTDRATTEKMENTRRQIAIHEAGHFITQLHHAMKRVDGDVSRLAANLDVLKISTESVSKHGALGFVLTKSDELPLSSRREYEEKIVELYGGMANEELFMGEAGVTAGAHNDIERVTNLLGMMFNEVGYYSPYKLNLRVMQSTGLDVGQQRFSEIQQRSEQLYGHTLTVLETYRDLTTLMADTLMENYVMTQGDYLPLLQRFYDENPAILAKYAGQATKMLPGKTVA</sequence>
<evidence type="ECO:0000259" key="2">
    <source>
        <dbReference type="SMART" id="SM00382"/>
    </source>
</evidence>
<dbReference type="CDD" id="cd19481">
    <property type="entry name" value="RecA-like_protease"/>
    <property type="match status" value="1"/>
</dbReference>
<dbReference type="InterPro" id="IPR003959">
    <property type="entry name" value="ATPase_AAA_core"/>
</dbReference>
<dbReference type="InterPro" id="IPR037219">
    <property type="entry name" value="Peptidase_M41-like"/>
</dbReference>
<dbReference type="GO" id="GO:0030163">
    <property type="term" value="P:protein catabolic process"/>
    <property type="evidence" value="ECO:0007669"/>
    <property type="project" value="TreeGrafter"/>
</dbReference>